<evidence type="ECO:0000313" key="3">
    <source>
        <dbReference type="EMBL" id="PON49856.1"/>
    </source>
</evidence>
<evidence type="ECO:0000256" key="2">
    <source>
        <dbReference type="SAM" id="Phobius"/>
    </source>
</evidence>
<keyword evidence="2" id="KW-0472">Membrane</keyword>
<dbReference type="EMBL" id="JXTB01000253">
    <property type="protein sequence ID" value="PON49856.1"/>
    <property type="molecule type" value="Genomic_DNA"/>
</dbReference>
<comment type="caution">
    <text evidence="3">The sequence shown here is derived from an EMBL/GenBank/DDBJ whole genome shotgun (WGS) entry which is preliminary data.</text>
</comment>
<dbReference type="AlphaFoldDB" id="A0A2P5BM43"/>
<name>A0A2P5BM43_PARAD</name>
<keyword evidence="4" id="KW-1185">Reference proteome</keyword>
<sequence length="149" mass="17041">MNISDRKKFPPLILKIMKNPALIRYLLLFNSNFTIIIWCRLLHLCGQSCQANAAQAISTTIQATSPQKPSPRRSFCPSHIDHRPSKHGVHWYAHSKEVGKDSDDEEAQSLIRGKPDGDLSLVKQEKKKKKVRDEESYDEKDNSEEDKKA</sequence>
<dbReference type="Proteomes" id="UP000237105">
    <property type="component" value="Unassembled WGS sequence"/>
</dbReference>
<protein>
    <submittedName>
        <fullName evidence="3">Uncharacterized protein</fullName>
    </submittedName>
</protein>
<keyword evidence="2" id="KW-1133">Transmembrane helix</keyword>
<proteinExistence type="predicted"/>
<feature type="region of interest" description="Disordered" evidence="1">
    <location>
        <begin position="61"/>
        <end position="149"/>
    </location>
</feature>
<feature type="transmembrane region" description="Helical" evidence="2">
    <location>
        <begin position="21"/>
        <end position="43"/>
    </location>
</feature>
<reference evidence="4" key="1">
    <citation type="submission" date="2016-06" db="EMBL/GenBank/DDBJ databases">
        <title>Parallel loss of symbiosis genes in relatives of nitrogen-fixing non-legume Parasponia.</title>
        <authorList>
            <person name="Van Velzen R."/>
            <person name="Holmer R."/>
            <person name="Bu F."/>
            <person name="Rutten L."/>
            <person name="Van Zeijl A."/>
            <person name="Liu W."/>
            <person name="Santuari L."/>
            <person name="Cao Q."/>
            <person name="Sharma T."/>
            <person name="Shen D."/>
            <person name="Roswanjaya Y."/>
            <person name="Wardhani T."/>
            <person name="Kalhor M.S."/>
            <person name="Jansen J."/>
            <person name="Van den Hoogen J."/>
            <person name="Gungor B."/>
            <person name="Hartog M."/>
            <person name="Hontelez J."/>
            <person name="Verver J."/>
            <person name="Yang W.-C."/>
            <person name="Schijlen E."/>
            <person name="Repin R."/>
            <person name="Schilthuizen M."/>
            <person name="Schranz E."/>
            <person name="Heidstra R."/>
            <person name="Miyata K."/>
            <person name="Fedorova E."/>
            <person name="Kohlen W."/>
            <person name="Bisseling T."/>
            <person name="Smit S."/>
            <person name="Geurts R."/>
        </authorList>
    </citation>
    <scope>NUCLEOTIDE SEQUENCE [LARGE SCALE GENOMIC DNA]</scope>
    <source>
        <strain evidence="4">cv. WU1-14</strain>
    </source>
</reference>
<gene>
    <name evidence="3" type="ORF">PanWU01x14_227550</name>
</gene>
<organism evidence="3 4">
    <name type="scientific">Parasponia andersonii</name>
    <name type="common">Sponia andersonii</name>
    <dbReference type="NCBI Taxonomy" id="3476"/>
    <lineage>
        <taxon>Eukaryota</taxon>
        <taxon>Viridiplantae</taxon>
        <taxon>Streptophyta</taxon>
        <taxon>Embryophyta</taxon>
        <taxon>Tracheophyta</taxon>
        <taxon>Spermatophyta</taxon>
        <taxon>Magnoliopsida</taxon>
        <taxon>eudicotyledons</taxon>
        <taxon>Gunneridae</taxon>
        <taxon>Pentapetalae</taxon>
        <taxon>rosids</taxon>
        <taxon>fabids</taxon>
        <taxon>Rosales</taxon>
        <taxon>Cannabaceae</taxon>
        <taxon>Parasponia</taxon>
    </lineage>
</organism>
<keyword evidence="2" id="KW-0812">Transmembrane</keyword>
<evidence type="ECO:0000256" key="1">
    <source>
        <dbReference type="SAM" id="MobiDB-lite"/>
    </source>
</evidence>
<accession>A0A2P5BM43</accession>
<evidence type="ECO:0000313" key="4">
    <source>
        <dbReference type="Proteomes" id="UP000237105"/>
    </source>
</evidence>
<feature type="compositionally biased region" description="Acidic residues" evidence="1">
    <location>
        <begin position="135"/>
        <end position="149"/>
    </location>
</feature>